<dbReference type="RefSeq" id="WP_142040819.1">
    <property type="nucleotide sequence ID" value="NZ_JBHTGS010000001.1"/>
</dbReference>
<protein>
    <recommendedName>
        <fullName evidence="3 8">Glutamyl-tRNA reductase</fullName>
        <shortName evidence="8">GluTR</shortName>
        <ecNumber evidence="3 8">1.2.1.70</ecNumber>
    </recommendedName>
</protein>
<dbReference type="GO" id="GO:0050661">
    <property type="term" value="F:NADP binding"/>
    <property type="evidence" value="ECO:0007669"/>
    <property type="project" value="InterPro"/>
</dbReference>
<feature type="domain" description="Quinate/shikimate 5-dehydrogenase/glutamyl-tRNA reductase" evidence="16">
    <location>
        <begin position="180"/>
        <end position="298"/>
    </location>
</feature>
<evidence type="ECO:0000256" key="13">
    <source>
        <dbReference type="RuleBase" id="RU000584"/>
    </source>
</evidence>
<evidence type="ECO:0000256" key="3">
    <source>
        <dbReference type="ARBA" id="ARBA00012970"/>
    </source>
</evidence>
<dbReference type="InterPro" id="IPR015895">
    <property type="entry name" value="4pyrrol_synth_GluRdtase_N"/>
</dbReference>
<dbReference type="GO" id="GO:0019353">
    <property type="term" value="P:protoporphyrinogen IX biosynthetic process from glutamate"/>
    <property type="evidence" value="ECO:0007669"/>
    <property type="project" value="TreeGrafter"/>
</dbReference>
<evidence type="ECO:0000259" key="17">
    <source>
        <dbReference type="Pfam" id="PF05201"/>
    </source>
</evidence>
<evidence type="ECO:0000256" key="7">
    <source>
        <dbReference type="ARBA" id="ARBA00047464"/>
    </source>
</evidence>
<dbReference type="FunFam" id="3.30.460.30:FF:000001">
    <property type="entry name" value="Glutamyl-tRNA reductase"/>
    <property type="match status" value="1"/>
</dbReference>
<dbReference type="InterPro" id="IPR036453">
    <property type="entry name" value="GluRdtase_dimer_dom_sf"/>
</dbReference>
<evidence type="ECO:0000256" key="11">
    <source>
        <dbReference type="PIRSR" id="PIRSR000445-3"/>
    </source>
</evidence>
<dbReference type="CDD" id="cd05213">
    <property type="entry name" value="NAD_bind_Glutamyl_tRNA_reduct"/>
    <property type="match status" value="1"/>
</dbReference>
<evidence type="ECO:0000256" key="8">
    <source>
        <dbReference type="HAMAP-Rule" id="MF_00087"/>
    </source>
</evidence>
<dbReference type="PIRSF" id="PIRSF000445">
    <property type="entry name" value="4pyrrol_synth_GluRdtase"/>
    <property type="match status" value="1"/>
</dbReference>
<feature type="binding site" evidence="8 10">
    <location>
        <begin position="49"/>
        <end position="52"/>
    </location>
    <ligand>
        <name>substrate</name>
    </ligand>
</feature>
<dbReference type="InterPro" id="IPR036291">
    <property type="entry name" value="NAD(P)-bd_dom_sf"/>
</dbReference>
<feature type="binding site" evidence="8 10">
    <location>
        <begin position="114"/>
        <end position="116"/>
    </location>
    <ligand>
        <name>substrate</name>
    </ligand>
</feature>
<name>A0A543AYH9_9ACTN</name>
<dbReference type="InterPro" id="IPR000343">
    <property type="entry name" value="4pyrrol_synth_GluRdtase"/>
</dbReference>
<feature type="domain" description="Tetrapyrrole biosynthesis glutamyl-tRNA reductase dimerisation" evidence="15">
    <location>
        <begin position="314"/>
        <end position="413"/>
    </location>
</feature>
<comment type="caution">
    <text evidence="18">The sequence shown here is derived from an EMBL/GenBank/DDBJ whole genome shotgun (WGS) entry which is preliminary data.</text>
</comment>
<dbReference type="HAMAP" id="MF_00087">
    <property type="entry name" value="Glu_tRNA_reductase"/>
    <property type="match status" value="1"/>
</dbReference>
<comment type="miscellaneous">
    <text evidence="8">During catalysis, the active site Cys acts as a nucleophile attacking the alpha-carbonyl group of tRNA-bound glutamate with the formation of a thioester intermediate between enzyme and glutamate, and the concomitant release of tRNA(Glu). The thioester intermediate is finally reduced by direct hydride transfer from NADPH, to form the product GSA.</text>
</comment>
<dbReference type="PANTHER" id="PTHR43013">
    <property type="entry name" value="GLUTAMYL-TRNA REDUCTASE"/>
    <property type="match status" value="1"/>
</dbReference>
<comment type="function">
    <text evidence="8">Catalyzes the NADPH-dependent reduction of glutamyl-tRNA(Glu) to glutamate 1-semialdehyde (GSA).</text>
</comment>
<dbReference type="InterPro" id="IPR036343">
    <property type="entry name" value="GluRdtase_N_sf"/>
</dbReference>
<dbReference type="InterPro" id="IPR006151">
    <property type="entry name" value="Shikm_DH/Glu-tRNA_Rdtase"/>
</dbReference>
<comment type="subunit">
    <text evidence="8">Homodimer.</text>
</comment>
<keyword evidence="6 8" id="KW-0627">Porphyrin biosynthesis</keyword>
<dbReference type="Pfam" id="PF05201">
    <property type="entry name" value="GlutR_N"/>
    <property type="match status" value="1"/>
</dbReference>
<dbReference type="SUPFAM" id="SSF69075">
    <property type="entry name" value="Glutamyl tRNA-reductase dimerization domain"/>
    <property type="match status" value="1"/>
</dbReference>
<organism evidence="18 19">
    <name type="scientific">Stackebrandtia endophytica</name>
    <dbReference type="NCBI Taxonomy" id="1496996"/>
    <lineage>
        <taxon>Bacteria</taxon>
        <taxon>Bacillati</taxon>
        <taxon>Actinomycetota</taxon>
        <taxon>Actinomycetes</taxon>
        <taxon>Glycomycetales</taxon>
        <taxon>Glycomycetaceae</taxon>
        <taxon>Stackebrandtia</taxon>
    </lineage>
</organism>
<evidence type="ECO:0000256" key="10">
    <source>
        <dbReference type="PIRSR" id="PIRSR000445-2"/>
    </source>
</evidence>
<feature type="compositionally biased region" description="Basic and acidic residues" evidence="14">
    <location>
        <begin position="433"/>
        <end position="442"/>
    </location>
</feature>
<evidence type="ECO:0000256" key="2">
    <source>
        <dbReference type="ARBA" id="ARBA00005916"/>
    </source>
</evidence>
<dbReference type="Gene3D" id="3.30.460.30">
    <property type="entry name" value="Glutamyl-tRNA reductase, N-terminal domain"/>
    <property type="match status" value="1"/>
</dbReference>
<keyword evidence="5 8" id="KW-0560">Oxidoreductase</keyword>
<proteinExistence type="inferred from homology"/>
<dbReference type="NCBIfam" id="TIGR01035">
    <property type="entry name" value="hemA"/>
    <property type="match status" value="1"/>
</dbReference>
<evidence type="ECO:0000256" key="12">
    <source>
        <dbReference type="PIRSR" id="PIRSR000445-4"/>
    </source>
</evidence>
<dbReference type="SUPFAM" id="SSF69742">
    <property type="entry name" value="Glutamyl tRNA-reductase catalytic, N-terminal domain"/>
    <property type="match status" value="1"/>
</dbReference>
<feature type="binding site" evidence="8 10">
    <location>
        <position position="109"/>
    </location>
    <ligand>
        <name>substrate</name>
    </ligand>
</feature>
<evidence type="ECO:0000256" key="14">
    <source>
        <dbReference type="SAM" id="MobiDB-lite"/>
    </source>
</evidence>
<sequence length="442" mass="46871">MNLLVVGASHRTAPVESLERLAVAPDRAESFAARLLAGRYVSEAVVLSTCNRVEVYAAVSAFHGGLSQIADELAATAGMSVDDISGHLYIRHEAQAIRHAFTVASGLDSMVAGEAQILGQLRDAYDRAREAGQAGRLLHELLQQALRVGKRVQSEAQVGAAAPSVVSAALDVGESISDLSIAGRDALVVGAGAMGALSLAALRRRGAARCYVVNRDLARANRLAANHDAEAVEWSRLSEIAGKVDVIVSATGAPAPVIDSATLAVRRPTVLVCDLAVPRDVVGAVAELPGVHLVDIARLGESDRPDPGAKYLEAAERILTEEIDGFHNVIRAAAVAPTVAALRTRADEVVDTELTRLRRRRPDLSDEQRADVAHTVHRVVRQLLHEPTVRVRQLASEPGGESYAEVLRELFALETPGLSSVEPGGTAQALRVTPERTEPDNN</sequence>
<evidence type="ECO:0000256" key="4">
    <source>
        <dbReference type="ARBA" id="ARBA00022857"/>
    </source>
</evidence>
<dbReference type="OrthoDB" id="110209at2"/>
<dbReference type="PANTHER" id="PTHR43013:SF1">
    <property type="entry name" value="GLUTAMYL-TRNA REDUCTASE"/>
    <property type="match status" value="1"/>
</dbReference>
<feature type="binding site" evidence="8 10">
    <location>
        <position position="120"/>
    </location>
    <ligand>
        <name>substrate</name>
    </ligand>
</feature>
<feature type="active site" description="Nucleophile" evidence="8 9">
    <location>
        <position position="50"/>
    </location>
</feature>
<dbReference type="Pfam" id="PF01488">
    <property type="entry name" value="Shikimate_DH"/>
    <property type="match status" value="1"/>
</dbReference>
<comment type="pathway">
    <text evidence="1 8 13">Porphyrin-containing compound metabolism; protoporphyrin-IX biosynthesis; 5-aminolevulinate from L-glutamyl-tRNA(Glu): step 1/2.</text>
</comment>
<dbReference type="EC" id="1.2.1.70" evidence="3 8"/>
<evidence type="ECO:0000256" key="9">
    <source>
        <dbReference type="PIRSR" id="PIRSR000445-1"/>
    </source>
</evidence>
<comment type="catalytic activity">
    <reaction evidence="7 8 13">
        <text>(S)-4-amino-5-oxopentanoate + tRNA(Glu) + NADP(+) = L-glutamyl-tRNA(Glu) + NADPH + H(+)</text>
        <dbReference type="Rhea" id="RHEA:12344"/>
        <dbReference type="Rhea" id="RHEA-COMP:9663"/>
        <dbReference type="Rhea" id="RHEA-COMP:9680"/>
        <dbReference type="ChEBI" id="CHEBI:15378"/>
        <dbReference type="ChEBI" id="CHEBI:57501"/>
        <dbReference type="ChEBI" id="CHEBI:57783"/>
        <dbReference type="ChEBI" id="CHEBI:58349"/>
        <dbReference type="ChEBI" id="CHEBI:78442"/>
        <dbReference type="ChEBI" id="CHEBI:78520"/>
        <dbReference type="EC" id="1.2.1.70"/>
    </reaction>
</comment>
<comment type="domain">
    <text evidence="8">Possesses an unusual extended V-shaped dimeric structure with each monomer consisting of three distinct domains arranged along a curved 'spinal' alpha-helix. The N-terminal catalytic domain specifically recognizes the glutamate moiety of the substrate. The second domain is the NADPH-binding domain, and the third C-terminal domain is responsible for dimerization.</text>
</comment>
<dbReference type="InterPro" id="IPR015896">
    <property type="entry name" value="4pyrrol_synth_GluRdtase_dimer"/>
</dbReference>
<keyword evidence="4 8" id="KW-0521">NADP</keyword>
<dbReference type="InParanoid" id="A0A543AYH9"/>
<dbReference type="Proteomes" id="UP000317043">
    <property type="component" value="Unassembled WGS sequence"/>
</dbReference>
<feature type="region of interest" description="Disordered" evidence="14">
    <location>
        <begin position="417"/>
        <end position="442"/>
    </location>
</feature>
<dbReference type="SUPFAM" id="SSF51735">
    <property type="entry name" value="NAD(P)-binding Rossmann-fold domains"/>
    <property type="match status" value="1"/>
</dbReference>
<evidence type="ECO:0000313" key="19">
    <source>
        <dbReference type="Proteomes" id="UP000317043"/>
    </source>
</evidence>
<evidence type="ECO:0000313" key="18">
    <source>
        <dbReference type="EMBL" id="TQL77634.1"/>
    </source>
</evidence>
<dbReference type="NCBIfam" id="NF000744">
    <property type="entry name" value="PRK00045.1-3"/>
    <property type="match status" value="1"/>
</dbReference>
<feature type="domain" description="Glutamyl-tRNA reductase N-terminal" evidence="17">
    <location>
        <begin position="6"/>
        <end position="155"/>
    </location>
</feature>
<comment type="similarity">
    <text evidence="2 8 13">Belongs to the glutamyl-tRNA reductase family.</text>
</comment>
<keyword evidence="19" id="KW-1185">Reference proteome</keyword>
<dbReference type="FunCoup" id="A0A543AYH9">
    <property type="interactions" value="131"/>
</dbReference>
<dbReference type="UniPathway" id="UPA00251">
    <property type="reaction ID" value="UER00316"/>
</dbReference>
<dbReference type="EMBL" id="VFOW01000001">
    <property type="protein sequence ID" value="TQL77634.1"/>
    <property type="molecule type" value="Genomic_DNA"/>
</dbReference>
<reference evidence="18 19" key="1">
    <citation type="submission" date="2019-06" db="EMBL/GenBank/DDBJ databases">
        <title>Sequencing the genomes of 1000 actinobacteria strains.</title>
        <authorList>
            <person name="Klenk H.-P."/>
        </authorList>
    </citation>
    <scope>NUCLEOTIDE SEQUENCE [LARGE SCALE GENOMIC DNA]</scope>
    <source>
        <strain evidence="18 19">DSM 45928</strain>
    </source>
</reference>
<dbReference type="AlphaFoldDB" id="A0A543AYH9"/>
<dbReference type="Gene3D" id="3.40.50.720">
    <property type="entry name" value="NAD(P)-binding Rossmann-like Domain"/>
    <property type="match status" value="1"/>
</dbReference>
<dbReference type="GO" id="GO:0008883">
    <property type="term" value="F:glutamyl-tRNA reductase activity"/>
    <property type="evidence" value="ECO:0007669"/>
    <property type="project" value="UniProtKB-UniRule"/>
</dbReference>
<dbReference type="Pfam" id="PF00745">
    <property type="entry name" value="GlutR_dimer"/>
    <property type="match status" value="1"/>
</dbReference>
<accession>A0A543AYH9</accession>
<gene>
    <name evidence="8" type="primary">hemA</name>
    <name evidence="18" type="ORF">FB566_3194</name>
</gene>
<evidence type="ECO:0000259" key="15">
    <source>
        <dbReference type="Pfam" id="PF00745"/>
    </source>
</evidence>
<evidence type="ECO:0000256" key="5">
    <source>
        <dbReference type="ARBA" id="ARBA00023002"/>
    </source>
</evidence>
<evidence type="ECO:0000256" key="6">
    <source>
        <dbReference type="ARBA" id="ARBA00023244"/>
    </source>
</evidence>
<feature type="site" description="Important for activity" evidence="8 12">
    <location>
        <position position="99"/>
    </location>
</feature>
<evidence type="ECO:0000256" key="1">
    <source>
        <dbReference type="ARBA" id="ARBA00005059"/>
    </source>
</evidence>
<evidence type="ECO:0000259" key="16">
    <source>
        <dbReference type="Pfam" id="PF01488"/>
    </source>
</evidence>
<feature type="binding site" evidence="8 11">
    <location>
        <begin position="190"/>
        <end position="195"/>
    </location>
    <ligand>
        <name>NADP(+)</name>
        <dbReference type="ChEBI" id="CHEBI:58349"/>
    </ligand>
</feature>